<feature type="region of interest" description="Disordered" evidence="1">
    <location>
        <begin position="209"/>
        <end position="234"/>
    </location>
</feature>
<feature type="transmembrane region" description="Helical" evidence="2">
    <location>
        <begin position="168"/>
        <end position="189"/>
    </location>
</feature>
<protein>
    <recommendedName>
        <fullName evidence="5">HAMP domain-containing protein</fullName>
    </recommendedName>
</protein>
<evidence type="ECO:0000256" key="1">
    <source>
        <dbReference type="SAM" id="MobiDB-lite"/>
    </source>
</evidence>
<dbReference type="EMBL" id="JACHIB010000007">
    <property type="protein sequence ID" value="MBB6083526.1"/>
    <property type="molecule type" value="Genomic_DNA"/>
</dbReference>
<keyword evidence="2" id="KW-1133">Transmembrane helix</keyword>
<dbReference type="Proteomes" id="UP000541136">
    <property type="component" value="Unassembled WGS sequence"/>
</dbReference>
<sequence length="249" mass="26545">MRTPLSLILALASCVLAAVLGATLLTVRIEQQAIDQTRQAHEEYVLGNLRNTIEATLTLGLSLEQSSSLQRLIEREKSGMPDIQDISIHGPAGRVLYSTDLGLLGAAVPPAWVRADGSRGIWCAEDQNARSCGIGLRDELGRNAGGLVLVAPHAAQAYSLQAWLARGLPTLALAALAVLVSTAGACLLARRRLRPFLLAGRLLRDPAPAGEPGDSLVEAARQAGARHRASQQALDRQLRQLKDLDHAED</sequence>
<dbReference type="RefSeq" id="WP_151025182.1">
    <property type="nucleotide sequence ID" value="NZ_JACHIB010000007.1"/>
</dbReference>
<evidence type="ECO:0000313" key="3">
    <source>
        <dbReference type="EMBL" id="MBB6083526.1"/>
    </source>
</evidence>
<keyword evidence="2" id="KW-0472">Membrane</keyword>
<keyword evidence="2" id="KW-0812">Transmembrane</keyword>
<gene>
    <name evidence="3" type="ORF">HNR28_001564</name>
</gene>
<proteinExistence type="predicted"/>
<dbReference type="AlphaFoldDB" id="A0A7W9WNA0"/>
<evidence type="ECO:0008006" key="5">
    <source>
        <dbReference type="Google" id="ProtNLM"/>
    </source>
</evidence>
<evidence type="ECO:0000313" key="4">
    <source>
        <dbReference type="Proteomes" id="UP000541136"/>
    </source>
</evidence>
<organism evidence="3 4">
    <name type="scientific">Castellaniella defragrans</name>
    <name type="common">Alcaligenes defragrans</name>
    <dbReference type="NCBI Taxonomy" id="75697"/>
    <lineage>
        <taxon>Bacteria</taxon>
        <taxon>Pseudomonadati</taxon>
        <taxon>Pseudomonadota</taxon>
        <taxon>Betaproteobacteria</taxon>
        <taxon>Burkholderiales</taxon>
        <taxon>Alcaligenaceae</taxon>
        <taxon>Castellaniella</taxon>
    </lineage>
</organism>
<evidence type="ECO:0000256" key="2">
    <source>
        <dbReference type="SAM" id="Phobius"/>
    </source>
</evidence>
<reference evidence="3 4" key="1">
    <citation type="submission" date="2020-08" db="EMBL/GenBank/DDBJ databases">
        <title>Genomic Encyclopedia of Type Strains, Phase IV (KMG-IV): sequencing the most valuable type-strain genomes for metagenomic binning, comparative biology and taxonomic classification.</title>
        <authorList>
            <person name="Goeker M."/>
        </authorList>
    </citation>
    <scope>NUCLEOTIDE SEQUENCE [LARGE SCALE GENOMIC DNA]</scope>
    <source>
        <strain evidence="3 4">DSM 12141</strain>
    </source>
</reference>
<accession>A0A7W9WNA0</accession>
<comment type="caution">
    <text evidence="3">The sequence shown here is derived from an EMBL/GenBank/DDBJ whole genome shotgun (WGS) entry which is preliminary data.</text>
</comment>
<name>A0A7W9WNA0_CASDE</name>